<feature type="region of interest" description="Disordered" evidence="1">
    <location>
        <begin position="46"/>
        <end position="66"/>
    </location>
</feature>
<feature type="compositionally biased region" description="Basic residues" evidence="1">
    <location>
        <begin position="46"/>
        <end position="58"/>
    </location>
</feature>
<evidence type="ECO:0000313" key="3">
    <source>
        <dbReference type="Proteomes" id="UP000008851"/>
    </source>
</evidence>
<dbReference type="InterPro" id="IPR025528">
    <property type="entry name" value="BrnA_antitoxin"/>
</dbReference>
<dbReference type="GeneID" id="77337306"/>
<dbReference type="Pfam" id="PF14384">
    <property type="entry name" value="BrnA_antitoxin"/>
    <property type="match status" value="1"/>
</dbReference>
<protein>
    <recommendedName>
        <fullName evidence="4">BrnA antitoxin family protein</fullName>
    </recommendedName>
</protein>
<dbReference type="EMBL" id="CP003057">
    <property type="protein sequence ID" value="AEQ96748.1"/>
    <property type="molecule type" value="Genomic_DNA"/>
</dbReference>
<evidence type="ECO:0008006" key="4">
    <source>
        <dbReference type="Google" id="ProtNLM"/>
    </source>
</evidence>
<sequence>MRKRPDPEMIDADNPQWTDETFAKAKPASEVLPAIFPADLAAQMLKPKRTRGPGKRPTKASTTLRLPPETLERWKASGPGWQTRMAELLSRRAP</sequence>
<reference evidence="2 3" key="1">
    <citation type="journal article" date="2011" name="J. Bacteriol.">
        <title>Two new complete genome sequences offer insight into host and tissue specificity of plant pathogenic Xanthomonas spp.</title>
        <authorList>
            <person name="Bogdanove A.J."/>
            <person name="Koebnik R."/>
            <person name="Lu H."/>
            <person name="Furutani A."/>
            <person name="Angiuoli S.V."/>
            <person name="Patil P.B."/>
            <person name="Van Sluys M.A."/>
            <person name="Ryan R.P."/>
            <person name="Meyer D.F."/>
            <person name="Han S.W."/>
            <person name="Aparna G."/>
            <person name="Rajaram M."/>
            <person name="Delcher A.L."/>
            <person name="Phillippy A.M."/>
            <person name="Puiu D."/>
            <person name="Schatz M.C."/>
            <person name="Shumway M."/>
            <person name="Sommer D.D."/>
            <person name="Trapnell C."/>
            <person name="Benahmed F."/>
            <person name="Dimitrov G."/>
            <person name="Madupu R."/>
            <person name="Radune D."/>
            <person name="Sullivan S."/>
            <person name="Jha G."/>
            <person name="Ishihara H."/>
            <person name="Lee S.W."/>
            <person name="Pandey A."/>
            <person name="Sharma V."/>
            <person name="Sriariyanun M."/>
            <person name="Szurek B."/>
            <person name="Vera-Cruz C.M."/>
            <person name="Dorman K.S."/>
            <person name="Ronald P.C."/>
            <person name="Verdier V."/>
            <person name="Dow J.M."/>
            <person name="Sonti R.V."/>
            <person name="Tsuge S."/>
            <person name="Brendel V.P."/>
            <person name="Rabinowicz P.D."/>
            <person name="Leach J.E."/>
            <person name="White F.F."/>
            <person name="Salzberg S.L."/>
        </authorList>
    </citation>
    <scope>NUCLEOTIDE SEQUENCE [LARGE SCALE GENOMIC DNA]</scope>
    <source>
        <strain evidence="2 3">BLS256</strain>
    </source>
</reference>
<evidence type="ECO:0000256" key="1">
    <source>
        <dbReference type="SAM" id="MobiDB-lite"/>
    </source>
</evidence>
<proteinExistence type="predicted"/>
<evidence type="ECO:0000313" key="2">
    <source>
        <dbReference type="EMBL" id="AEQ96748.1"/>
    </source>
</evidence>
<name>G7THG4_XANOB</name>
<dbReference type="AlphaFoldDB" id="G7THG4"/>
<dbReference type="Proteomes" id="UP000008851">
    <property type="component" value="Chromosome"/>
</dbReference>
<gene>
    <name evidence="2" type="ORF">XOC_2638</name>
</gene>
<dbReference type="HOGENOM" id="CLU_140900_0_2_6"/>
<dbReference type="eggNOG" id="COG3514">
    <property type="taxonomic scope" value="Bacteria"/>
</dbReference>
<accession>G7THG4</accession>
<dbReference type="KEGG" id="xor:XOC_2638"/>
<dbReference type="RefSeq" id="WP_014503529.1">
    <property type="nucleotide sequence ID" value="NC_017267.2"/>
</dbReference>
<organism evidence="2 3">
    <name type="scientific">Xanthomonas oryzae pv. oryzicola (strain BLS256)</name>
    <dbReference type="NCBI Taxonomy" id="383407"/>
    <lineage>
        <taxon>Bacteria</taxon>
        <taxon>Pseudomonadati</taxon>
        <taxon>Pseudomonadota</taxon>
        <taxon>Gammaproteobacteria</taxon>
        <taxon>Lysobacterales</taxon>
        <taxon>Lysobacteraceae</taxon>
        <taxon>Xanthomonas</taxon>
    </lineage>
</organism>